<dbReference type="PANTHER" id="PTHR39597">
    <property type="entry name" value="UBA DOMAIN-CONTAINING PROTEIN RUP1"/>
    <property type="match status" value="1"/>
</dbReference>
<dbReference type="Proteomes" id="UP000799428">
    <property type="component" value="Unassembled WGS sequence"/>
</dbReference>
<protein>
    <recommendedName>
        <fullName evidence="5">Ubiquitin interaction motif protein</fullName>
    </recommendedName>
</protein>
<dbReference type="AlphaFoldDB" id="A0A6G1KQU4"/>
<gene>
    <name evidence="3" type="ORF">K504DRAFT_457384</name>
</gene>
<organism evidence="3 4">
    <name type="scientific">Pleomassaria siparia CBS 279.74</name>
    <dbReference type="NCBI Taxonomy" id="1314801"/>
    <lineage>
        <taxon>Eukaryota</taxon>
        <taxon>Fungi</taxon>
        <taxon>Dikarya</taxon>
        <taxon>Ascomycota</taxon>
        <taxon>Pezizomycotina</taxon>
        <taxon>Dothideomycetes</taxon>
        <taxon>Pleosporomycetidae</taxon>
        <taxon>Pleosporales</taxon>
        <taxon>Pleomassariaceae</taxon>
        <taxon>Pleomassaria</taxon>
    </lineage>
</organism>
<dbReference type="EMBL" id="MU005764">
    <property type="protein sequence ID" value="KAF2715208.1"/>
    <property type="molecule type" value="Genomic_DNA"/>
</dbReference>
<reference evidence="3" key="1">
    <citation type="journal article" date="2020" name="Stud. Mycol.">
        <title>101 Dothideomycetes genomes: a test case for predicting lifestyles and emergence of pathogens.</title>
        <authorList>
            <person name="Haridas S."/>
            <person name="Albert R."/>
            <person name="Binder M."/>
            <person name="Bloem J."/>
            <person name="Labutti K."/>
            <person name="Salamov A."/>
            <person name="Andreopoulos B."/>
            <person name="Baker S."/>
            <person name="Barry K."/>
            <person name="Bills G."/>
            <person name="Bluhm B."/>
            <person name="Cannon C."/>
            <person name="Castanera R."/>
            <person name="Culley D."/>
            <person name="Daum C."/>
            <person name="Ezra D."/>
            <person name="Gonzalez J."/>
            <person name="Henrissat B."/>
            <person name="Kuo A."/>
            <person name="Liang C."/>
            <person name="Lipzen A."/>
            <person name="Lutzoni F."/>
            <person name="Magnuson J."/>
            <person name="Mondo S."/>
            <person name="Nolan M."/>
            <person name="Ohm R."/>
            <person name="Pangilinan J."/>
            <person name="Park H.-J."/>
            <person name="Ramirez L."/>
            <person name="Alfaro M."/>
            <person name="Sun H."/>
            <person name="Tritt A."/>
            <person name="Yoshinaga Y."/>
            <person name="Zwiers L.-H."/>
            <person name="Turgeon B."/>
            <person name="Goodwin S."/>
            <person name="Spatafora J."/>
            <person name="Crous P."/>
            <person name="Grigoriev I."/>
        </authorList>
    </citation>
    <scope>NUCLEOTIDE SEQUENCE</scope>
    <source>
        <strain evidence="3">CBS 279.74</strain>
    </source>
</reference>
<evidence type="ECO:0008006" key="5">
    <source>
        <dbReference type="Google" id="ProtNLM"/>
    </source>
</evidence>
<dbReference type="OrthoDB" id="4489171at2759"/>
<evidence type="ECO:0000313" key="4">
    <source>
        <dbReference type="Proteomes" id="UP000799428"/>
    </source>
</evidence>
<dbReference type="CDD" id="cd14273">
    <property type="entry name" value="UBA_TAP-C_like"/>
    <property type="match status" value="1"/>
</dbReference>
<feature type="compositionally biased region" description="Basic and acidic residues" evidence="2">
    <location>
        <begin position="760"/>
        <end position="780"/>
    </location>
</feature>
<proteinExistence type="predicted"/>
<keyword evidence="1" id="KW-0175">Coiled coil</keyword>
<dbReference type="GO" id="GO:0005829">
    <property type="term" value="C:cytosol"/>
    <property type="evidence" value="ECO:0007669"/>
    <property type="project" value="TreeGrafter"/>
</dbReference>
<dbReference type="PANTHER" id="PTHR39597:SF1">
    <property type="entry name" value="UBA DOMAIN-CONTAINING PROTEIN RUP1"/>
    <property type="match status" value="1"/>
</dbReference>
<feature type="region of interest" description="Disordered" evidence="2">
    <location>
        <begin position="751"/>
        <end position="780"/>
    </location>
</feature>
<dbReference type="Pfam" id="PF14555">
    <property type="entry name" value="UBA_4"/>
    <property type="match status" value="1"/>
</dbReference>
<dbReference type="Gene3D" id="1.10.8.10">
    <property type="entry name" value="DNA helicase RuvA subunit, C-terminal domain"/>
    <property type="match status" value="1"/>
</dbReference>
<name>A0A6G1KQU4_9PLEO</name>
<feature type="compositionally biased region" description="Polar residues" evidence="2">
    <location>
        <begin position="691"/>
        <end position="713"/>
    </location>
</feature>
<accession>A0A6G1KQU4</accession>
<feature type="region of interest" description="Disordered" evidence="2">
    <location>
        <begin position="92"/>
        <end position="124"/>
    </location>
</feature>
<evidence type="ECO:0000256" key="2">
    <source>
        <dbReference type="SAM" id="MobiDB-lite"/>
    </source>
</evidence>
<sequence length="780" mass="86976">MVSRVNEEDVEMLVAITNQLSREQAARFLEISNYSVEEATNKFYDQGISALEAAKVSWDGSAFGATGYQGLVPDESKNPSFSIECVDDYPHSRMQSAAPSRPPSRTSQRSGTSSYRLNDAPLQSIENQEQGVIGGSKTVFGPATKETYDNREWAMVTMRDAEILPDAAPHARKREENGPAIIKPNQNYLPALLTILHSIPLFRNALLTPQVSCSKYWAGEDWWKGSASAAARIIDLTSSKESGEELDLIKETQRLMAFLDISDRAYASLDNLLQLDIWKKSSMSIDDADDEVLKFLLNWSSAYQSHTSQAQLNGILRSMVNARGENQESFLLDAPVIHHDSRAEVTLYDVLDDMLLVGNATAHIVDLSNVLILRLSTSKLDATSLDCKIPAIFYADRYLEGNKSVVDGMILERKQYQDELEVTNEKTQKLKYHASRTTSNPEPLDSLKLLKASMSAFEKRETDLIHDPAHAKVISQLQSVYESIERKINALDDEKNRIRKTLDSISSRFRAPMNDPSGSNKNTMKTMEVDDVMQDAAPEDPSPHSFNHPYKLCGVSTRPNVFYLLHPGIQSESKNWWRIEYATPTTEAYIFREQLTLAQVLEKASSEHGKALLVYANEAATSVPPIPLSTPLVNFVKKDNVKFMEELQTTIGGTNDWTDDGPSTYKPDEPWETRPNAYQGFDGEPGWEDMSAQQFHSRNNTNSGQSSTTLTPNTDDDDVNMEVEQVGGEPAWVGGHSNASSDTVAMEIMESRPEGTVNMRDVEMRDVDSADAEPKERKGG</sequence>
<feature type="compositionally biased region" description="Low complexity" evidence="2">
    <location>
        <begin position="92"/>
        <end position="114"/>
    </location>
</feature>
<keyword evidence="4" id="KW-1185">Reference proteome</keyword>
<feature type="region of interest" description="Disordered" evidence="2">
    <location>
        <begin position="652"/>
        <end position="720"/>
    </location>
</feature>
<dbReference type="GO" id="GO:0016579">
    <property type="term" value="P:protein deubiquitination"/>
    <property type="evidence" value="ECO:0007669"/>
    <property type="project" value="TreeGrafter"/>
</dbReference>
<feature type="coiled-coil region" evidence="1">
    <location>
        <begin position="474"/>
        <end position="508"/>
    </location>
</feature>
<dbReference type="InterPro" id="IPR055335">
    <property type="entry name" value="Ucp6/RUP1"/>
</dbReference>
<evidence type="ECO:0000313" key="3">
    <source>
        <dbReference type="EMBL" id="KAF2715208.1"/>
    </source>
</evidence>
<evidence type="ECO:0000256" key="1">
    <source>
        <dbReference type="SAM" id="Coils"/>
    </source>
</evidence>
<dbReference type="GO" id="GO:0005634">
    <property type="term" value="C:nucleus"/>
    <property type="evidence" value="ECO:0007669"/>
    <property type="project" value="TreeGrafter"/>
</dbReference>